<dbReference type="EMBL" id="CADEAL010001680">
    <property type="protein sequence ID" value="CAB1434660.1"/>
    <property type="molecule type" value="Genomic_DNA"/>
</dbReference>
<comment type="caution">
    <text evidence="1">The sequence shown here is derived from an EMBL/GenBank/DDBJ whole genome shotgun (WGS) entry which is preliminary data.</text>
</comment>
<dbReference type="AlphaFoldDB" id="A0A9N7UR18"/>
<dbReference type="Proteomes" id="UP001153269">
    <property type="component" value="Unassembled WGS sequence"/>
</dbReference>
<protein>
    <submittedName>
        <fullName evidence="1">Uncharacterized protein</fullName>
    </submittedName>
</protein>
<evidence type="ECO:0000313" key="2">
    <source>
        <dbReference type="Proteomes" id="UP001153269"/>
    </source>
</evidence>
<accession>A0A9N7UR18</accession>
<reference evidence="1" key="1">
    <citation type="submission" date="2020-03" db="EMBL/GenBank/DDBJ databases">
        <authorList>
            <person name="Weist P."/>
        </authorList>
    </citation>
    <scope>NUCLEOTIDE SEQUENCE</scope>
</reference>
<organism evidence="1 2">
    <name type="scientific">Pleuronectes platessa</name>
    <name type="common">European plaice</name>
    <dbReference type="NCBI Taxonomy" id="8262"/>
    <lineage>
        <taxon>Eukaryota</taxon>
        <taxon>Metazoa</taxon>
        <taxon>Chordata</taxon>
        <taxon>Craniata</taxon>
        <taxon>Vertebrata</taxon>
        <taxon>Euteleostomi</taxon>
        <taxon>Actinopterygii</taxon>
        <taxon>Neopterygii</taxon>
        <taxon>Teleostei</taxon>
        <taxon>Neoteleostei</taxon>
        <taxon>Acanthomorphata</taxon>
        <taxon>Carangaria</taxon>
        <taxon>Pleuronectiformes</taxon>
        <taxon>Pleuronectoidei</taxon>
        <taxon>Pleuronectidae</taxon>
        <taxon>Pleuronectes</taxon>
    </lineage>
</organism>
<name>A0A9N7UR18_PLEPL</name>
<sequence length="106" mass="11321">MAAQDGGTRVREHGAALCGAALESWTEAFRAFIVPETRECCGDASGETLRHKGDEGDGPGTLIGDMGGYEDKLYCTSSLLIRSPPTTTSPVRTLTFDLKEDIIKQA</sequence>
<proteinExistence type="predicted"/>
<keyword evidence="2" id="KW-1185">Reference proteome</keyword>
<evidence type="ECO:0000313" key="1">
    <source>
        <dbReference type="EMBL" id="CAB1434660.1"/>
    </source>
</evidence>
<gene>
    <name evidence="1" type="ORF">PLEPLA_LOCUS22709</name>
</gene>